<dbReference type="Gene3D" id="3.30.70.100">
    <property type="match status" value="1"/>
</dbReference>
<gene>
    <name evidence="3" type="ORF">B0J11DRAFT_610932</name>
</gene>
<proteinExistence type="inferred from homology"/>
<keyword evidence="4" id="KW-1185">Reference proteome</keyword>
<feature type="domain" description="EthD" evidence="2">
    <location>
        <begin position="32"/>
        <end position="124"/>
    </location>
</feature>
<dbReference type="EMBL" id="JAGMWT010000002">
    <property type="protein sequence ID" value="KAH7134879.1"/>
    <property type="molecule type" value="Genomic_DNA"/>
</dbReference>
<dbReference type="Pfam" id="PF07110">
    <property type="entry name" value="EthD"/>
    <property type="match status" value="1"/>
</dbReference>
<dbReference type="OrthoDB" id="3454835at2759"/>
<reference evidence="3" key="1">
    <citation type="journal article" date="2021" name="Nat. Commun.">
        <title>Genetic determinants of endophytism in the Arabidopsis root mycobiome.</title>
        <authorList>
            <person name="Mesny F."/>
            <person name="Miyauchi S."/>
            <person name="Thiergart T."/>
            <person name="Pickel B."/>
            <person name="Atanasova L."/>
            <person name="Karlsson M."/>
            <person name="Huettel B."/>
            <person name="Barry K.W."/>
            <person name="Haridas S."/>
            <person name="Chen C."/>
            <person name="Bauer D."/>
            <person name="Andreopoulos W."/>
            <person name="Pangilinan J."/>
            <person name="LaButti K."/>
            <person name="Riley R."/>
            <person name="Lipzen A."/>
            <person name="Clum A."/>
            <person name="Drula E."/>
            <person name="Henrissat B."/>
            <person name="Kohler A."/>
            <person name="Grigoriev I.V."/>
            <person name="Martin F.M."/>
            <person name="Hacquard S."/>
        </authorList>
    </citation>
    <scope>NUCLEOTIDE SEQUENCE</scope>
    <source>
        <strain evidence="3">MPI-CAGE-CH-0243</strain>
    </source>
</reference>
<dbReference type="Proteomes" id="UP000700596">
    <property type="component" value="Unassembled WGS sequence"/>
</dbReference>
<evidence type="ECO:0000259" key="2">
    <source>
        <dbReference type="Pfam" id="PF07110"/>
    </source>
</evidence>
<comment type="caution">
    <text evidence="3">The sequence shown here is derived from an EMBL/GenBank/DDBJ whole genome shotgun (WGS) entry which is preliminary data.</text>
</comment>
<name>A0A9P9ECZ9_9PLEO</name>
<dbReference type="AlphaFoldDB" id="A0A9P9ECZ9"/>
<accession>A0A9P9ECZ9</accession>
<organism evidence="3 4">
    <name type="scientific">Dendryphion nanum</name>
    <dbReference type="NCBI Taxonomy" id="256645"/>
    <lineage>
        <taxon>Eukaryota</taxon>
        <taxon>Fungi</taxon>
        <taxon>Dikarya</taxon>
        <taxon>Ascomycota</taxon>
        <taxon>Pezizomycotina</taxon>
        <taxon>Dothideomycetes</taxon>
        <taxon>Pleosporomycetidae</taxon>
        <taxon>Pleosporales</taxon>
        <taxon>Torulaceae</taxon>
        <taxon>Dendryphion</taxon>
    </lineage>
</organism>
<protein>
    <recommendedName>
        <fullName evidence="2">EthD domain-containing protein</fullName>
    </recommendedName>
</protein>
<evidence type="ECO:0000313" key="3">
    <source>
        <dbReference type="EMBL" id="KAH7134879.1"/>
    </source>
</evidence>
<evidence type="ECO:0000256" key="1">
    <source>
        <dbReference type="ARBA" id="ARBA00005986"/>
    </source>
</evidence>
<comment type="similarity">
    <text evidence="1">Belongs to the tpcK family.</text>
</comment>
<dbReference type="GO" id="GO:0016491">
    <property type="term" value="F:oxidoreductase activity"/>
    <property type="evidence" value="ECO:0007669"/>
    <property type="project" value="InterPro"/>
</dbReference>
<evidence type="ECO:0000313" key="4">
    <source>
        <dbReference type="Proteomes" id="UP000700596"/>
    </source>
</evidence>
<dbReference type="InterPro" id="IPR011008">
    <property type="entry name" value="Dimeric_a/b-barrel"/>
</dbReference>
<dbReference type="InterPro" id="IPR009799">
    <property type="entry name" value="EthD_dom"/>
</dbReference>
<dbReference type="SUPFAM" id="SSF54909">
    <property type="entry name" value="Dimeric alpha+beta barrel"/>
    <property type="match status" value="1"/>
</dbReference>
<sequence length="164" mass="18570">MDRHNFTFPELHPSAQPNIQPYLRILVFFNKKEGITEQQMAEWWRTVHADLSLSTPGWDVHVSRYVQFIQPSAIREQAQSYGMELLSFSAMGEMHVKSLEEWVAFSSSPAFSKTLVEDGGNFMAGPIKIMIGHDNLVYGSKIESSGGIDGVLPGDRRFRPKLKL</sequence>